<keyword evidence="3" id="KW-0540">Nuclease</keyword>
<accession>A0ABS9LDG6</accession>
<evidence type="ECO:0000313" key="3">
    <source>
        <dbReference type="EMBL" id="MCG2624690.1"/>
    </source>
</evidence>
<name>A0ABS9LDG6_9MICC</name>
<reference evidence="3" key="1">
    <citation type="submission" date="2022-01" db="EMBL/GenBank/DDBJ databases">
        <authorList>
            <person name="Jo J.-H."/>
            <person name="Im W.-T."/>
        </authorList>
    </citation>
    <scope>NUCLEOTIDE SEQUENCE</scope>
    <source>
        <strain evidence="3">I2-34</strain>
    </source>
</reference>
<dbReference type="InterPro" id="IPR052906">
    <property type="entry name" value="Type_IV_Methyl-Rstrct_Enzyme"/>
</dbReference>
<dbReference type="Pfam" id="PF04471">
    <property type="entry name" value="Mrr_cat"/>
    <property type="match status" value="1"/>
</dbReference>
<dbReference type="RefSeq" id="WP_237826947.1">
    <property type="nucleotide sequence ID" value="NZ_JAKLTQ010000029.1"/>
</dbReference>
<keyword evidence="3" id="KW-0645">Protease</keyword>
<dbReference type="InterPro" id="IPR011856">
    <property type="entry name" value="tRNA_endonuc-like_dom_sf"/>
</dbReference>
<dbReference type="Pfam" id="PF14338">
    <property type="entry name" value="Mrr_N"/>
    <property type="match status" value="1"/>
</dbReference>
<keyword evidence="3" id="KW-0482">Metalloprotease</keyword>
<dbReference type="SUPFAM" id="SSF52980">
    <property type="entry name" value="Restriction endonuclease-like"/>
    <property type="match status" value="1"/>
</dbReference>
<dbReference type="InterPro" id="IPR011335">
    <property type="entry name" value="Restrct_endonuc-II-like"/>
</dbReference>
<evidence type="ECO:0000259" key="2">
    <source>
        <dbReference type="Pfam" id="PF14338"/>
    </source>
</evidence>
<evidence type="ECO:0000313" key="4">
    <source>
        <dbReference type="Proteomes" id="UP001165368"/>
    </source>
</evidence>
<proteinExistence type="predicted"/>
<gene>
    <name evidence="3" type="ORF">LVY72_22630</name>
</gene>
<feature type="domain" description="Restriction system protein Mrr-like N-terminal" evidence="2">
    <location>
        <begin position="19"/>
        <end position="102"/>
    </location>
</feature>
<dbReference type="InterPro" id="IPR007560">
    <property type="entry name" value="Restrct_endonuc_IV_Mrr"/>
</dbReference>
<keyword evidence="3" id="KW-0378">Hydrolase</keyword>
<protein>
    <submittedName>
        <fullName evidence="3">Restriction endonuclease</fullName>
        <ecNumber evidence="3">3.1.21.-</ecNumber>
    </submittedName>
</protein>
<dbReference type="GO" id="GO:0004519">
    <property type="term" value="F:endonuclease activity"/>
    <property type="evidence" value="ECO:0007669"/>
    <property type="project" value="UniProtKB-KW"/>
</dbReference>
<feature type="domain" description="Restriction endonuclease type IV Mrr" evidence="1">
    <location>
        <begin position="169"/>
        <end position="288"/>
    </location>
</feature>
<dbReference type="EC" id="3.1.21.-" evidence="3"/>
<dbReference type="InterPro" id="IPR025745">
    <property type="entry name" value="Mrr-like_N_dom"/>
</dbReference>
<dbReference type="EMBL" id="JAKLTQ010000029">
    <property type="protein sequence ID" value="MCG2624690.1"/>
    <property type="molecule type" value="Genomic_DNA"/>
</dbReference>
<evidence type="ECO:0000259" key="1">
    <source>
        <dbReference type="Pfam" id="PF04471"/>
    </source>
</evidence>
<dbReference type="Proteomes" id="UP001165368">
    <property type="component" value="Unassembled WGS sequence"/>
</dbReference>
<comment type="caution">
    <text evidence="3">The sequence shown here is derived from an EMBL/GenBank/DDBJ whole genome shotgun (WGS) entry which is preliminary data.</text>
</comment>
<organism evidence="3 4">
    <name type="scientific">Arthrobacter hankyongi</name>
    <dbReference type="NCBI Taxonomy" id="2904801"/>
    <lineage>
        <taxon>Bacteria</taxon>
        <taxon>Bacillati</taxon>
        <taxon>Actinomycetota</taxon>
        <taxon>Actinomycetes</taxon>
        <taxon>Micrococcales</taxon>
        <taxon>Micrococcaceae</taxon>
        <taxon>Arthrobacter</taxon>
    </lineage>
</organism>
<sequence length="312" mass="34192">MTQQAEEAVKSEVPIWPVFVRYVLEVLSGGDTLTLHRRDIFSRAIDLAGLSEAARSETLNSGALRSEHRLGWAITHLGKAGWVERPAKANYRITQAGRQWLAENLDGIHDFSTAHIVFGPYWSRVPSRVAEPAPAEISPEELDPIEQIEDGINRILADVGESLLGRLRDSHPDFFEQAVVDLLLKMGYGGAEQRGKRIGGSGDGGVDGVIDQDALGLDRVYIQAKRYGEGNNVGREAIQAFVGAIHGLAASKGVFITTSSFTQGAQDYAKGISTRTILINGQRLVSLMIKYRVGVQVKQSYDVVELDEDFFD</sequence>
<dbReference type="PANTHER" id="PTHR30015">
    <property type="entry name" value="MRR RESTRICTION SYSTEM PROTEIN"/>
    <property type="match status" value="1"/>
</dbReference>
<keyword evidence="4" id="KW-1185">Reference proteome</keyword>
<dbReference type="Gene3D" id="3.40.1350.10">
    <property type="match status" value="1"/>
</dbReference>
<keyword evidence="3" id="KW-0255">Endonuclease</keyword>
<dbReference type="PANTHER" id="PTHR30015:SF7">
    <property type="entry name" value="TYPE IV METHYL-DIRECTED RESTRICTION ENZYME ECOKMRR"/>
    <property type="match status" value="1"/>
</dbReference>
<dbReference type="GO" id="GO:0008237">
    <property type="term" value="F:metallopeptidase activity"/>
    <property type="evidence" value="ECO:0007669"/>
    <property type="project" value="UniProtKB-KW"/>
</dbReference>